<evidence type="ECO:0000313" key="1">
    <source>
        <dbReference type="EMBL" id="EEZ62079.1"/>
    </source>
</evidence>
<proteinExistence type="predicted"/>
<gene>
    <name evidence="1" type="ORF">HMPREF0762_00171</name>
</gene>
<evidence type="ECO:0000313" key="2">
    <source>
        <dbReference type="Proteomes" id="UP000006001"/>
    </source>
</evidence>
<accession>D0WEE1</accession>
<reference evidence="1" key="1">
    <citation type="submission" date="2009-10" db="EMBL/GenBank/DDBJ databases">
        <authorList>
            <person name="Weinstock G."/>
            <person name="Sodergren E."/>
            <person name="Clifton S."/>
            <person name="Fulton L."/>
            <person name="Fulton B."/>
            <person name="Courtney L."/>
            <person name="Fronick C."/>
            <person name="Harrison M."/>
            <person name="Strong C."/>
            <person name="Farmer C."/>
            <person name="Delahaunty K."/>
            <person name="Markovic C."/>
            <person name="Hall O."/>
            <person name="Minx P."/>
            <person name="Tomlinson C."/>
            <person name="Mitreva M."/>
            <person name="Nelson J."/>
            <person name="Hou S."/>
            <person name="Wollam A."/>
            <person name="Pepin K.H."/>
            <person name="Johnson M."/>
            <person name="Bhonagiri V."/>
            <person name="Nash W.E."/>
            <person name="Warren W."/>
            <person name="Chinwalla A."/>
            <person name="Mardis E.R."/>
            <person name="Wilson R.K."/>
        </authorList>
    </citation>
    <scope>NUCLEOTIDE SEQUENCE [LARGE SCALE GENOMIC DNA]</scope>
    <source>
        <strain evidence="1">ATCC 700122</strain>
    </source>
</reference>
<name>D0WEE1_SLAES</name>
<organism evidence="1 2">
    <name type="scientific">Slackia exigua (strain ATCC 700122 / DSM 15923 / CIP 105133 / JCM 11022 / KCTC 5966 / S-7)</name>
    <dbReference type="NCBI Taxonomy" id="649764"/>
    <lineage>
        <taxon>Bacteria</taxon>
        <taxon>Bacillati</taxon>
        <taxon>Actinomycetota</taxon>
        <taxon>Coriobacteriia</taxon>
        <taxon>Eggerthellales</taxon>
        <taxon>Eggerthellaceae</taxon>
        <taxon>Slackia</taxon>
    </lineage>
</organism>
<sequence length="39" mass="4569">MRIRALMFQTRRHDDRSVESKPATFHEGSFVSFFSGHSI</sequence>
<dbReference type="AlphaFoldDB" id="D0WEE1"/>
<dbReference type="HOGENOM" id="CLU_3317092_0_0_11"/>
<comment type="caution">
    <text evidence="1">The sequence shown here is derived from an EMBL/GenBank/DDBJ whole genome shotgun (WGS) entry which is preliminary data.</text>
</comment>
<protein>
    <submittedName>
        <fullName evidence="1">Uncharacterized protein</fullName>
    </submittedName>
</protein>
<dbReference type="EMBL" id="ACUX02000004">
    <property type="protein sequence ID" value="EEZ62079.1"/>
    <property type="molecule type" value="Genomic_DNA"/>
</dbReference>
<keyword evidence="2" id="KW-1185">Reference proteome</keyword>
<dbReference type="Proteomes" id="UP000006001">
    <property type="component" value="Unassembled WGS sequence"/>
</dbReference>